<dbReference type="Proteomes" id="UP000054783">
    <property type="component" value="Unassembled WGS sequence"/>
</dbReference>
<keyword evidence="1" id="KW-0472">Membrane</keyword>
<name>A0A0V0ZH55_9BILA</name>
<dbReference type="AlphaFoldDB" id="A0A0V0ZH55"/>
<protein>
    <submittedName>
        <fullName evidence="2">Protein trunk</fullName>
    </submittedName>
</protein>
<sequence>MSRISSCAEIECNGTAHFCYTKKHIAYSIAEQKRSSRWNQLQLYTVLIIMLVYGGWLSLVDLYRRLFLSLFLIITKIASAEQSILCPPTSRSRLLLMLGEGYNSRYMSVDKPTDFFMPEFGRLDYNWPATNSQKPFPMSPHGNVGELNFKVEAGHQQVLLGNAHNQRILKLLSNPKNRSTIVESPKMDKLKREIVAGTSWTHDAGHLEQLTRVDLPWTCEEQANWIDLGESRFPRFVRSVTCSSDRCFYGHYRCRPRAFTVKILRRLTANCINDDNGQLVEPWVFEEFALNLCCQCTA</sequence>
<evidence type="ECO:0000313" key="3">
    <source>
        <dbReference type="Proteomes" id="UP000054783"/>
    </source>
</evidence>
<comment type="caution">
    <text evidence="2">The sequence shown here is derived from an EMBL/GenBank/DDBJ whole genome shotgun (WGS) entry which is preliminary data.</text>
</comment>
<reference evidence="2 3" key="1">
    <citation type="submission" date="2015-01" db="EMBL/GenBank/DDBJ databases">
        <title>Evolution of Trichinella species and genotypes.</title>
        <authorList>
            <person name="Korhonen P.K."/>
            <person name="Edoardo P."/>
            <person name="Giuseppe L.R."/>
            <person name="Gasser R.B."/>
        </authorList>
    </citation>
    <scope>NUCLEOTIDE SEQUENCE [LARGE SCALE GENOMIC DNA]</scope>
    <source>
        <strain evidence="2">ISS2496</strain>
    </source>
</reference>
<dbReference type="PANTHER" id="PTHR39940:SF1">
    <property type="entry name" value="PROTHORACICOTROPIC HORMONE, ISOFORM F"/>
    <property type="match status" value="1"/>
</dbReference>
<keyword evidence="1" id="KW-1133">Transmembrane helix</keyword>
<dbReference type="PANTHER" id="PTHR39940">
    <property type="entry name" value="PROTHORACICOTROPIC HORMONE, ISOFORM F"/>
    <property type="match status" value="1"/>
</dbReference>
<evidence type="ECO:0000256" key="1">
    <source>
        <dbReference type="SAM" id="Phobius"/>
    </source>
</evidence>
<dbReference type="InterPro" id="IPR052876">
    <property type="entry name" value="Insect_Hormone_Regulators"/>
</dbReference>
<organism evidence="2 3">
    <name type="scientific">Trichinella patagoniensis</name>
    <dbReference type="NCBI Taxonomy" id="990121"/>
    <lineage>
        <taxon>Eukaryota</taxon>
        <taxon>Metazoa</taxon>
        <taxon>Ecdysozoa</taxon>
        <taxon>Nematoda</taxon>
        <taxon>Enoplea</taxon>
        <taxon>Dorylaimia</taxon>
        <taxon>Trichinellida</taxon>
        <taxon>Trichinellidae</taxon>
        <taxon>Trichinella</taxon>
    </lineage>
</organism>
<dbReference type="OrthoDB" id="5950649at2759"/>
<keyword evidence="3" id="KW-1185">Reference proteome</keyword>
<evidence type="ECO:0000313" key="2">
    <source>
        <dbReference type="EMBL" id="KRY11635.1"/>
    </source>
</evidence>
<feature type="transmembrane region" description="Helical" evidence="1">
    <location>
        <begin position="41"/>
        <end position="60"/>
    </location>
</feature>
<dbReference type="GO" id="GO:0005102">
    <property type="term" value="F:signaling receptor binding"/>
    <property type="evidence" value="ECO:0007669"/>
    <property type="project" value="TreeGrafter"/>
</dbReference>
<keyword evidence="1" id="KW-0812">Transmembrane</keyword>
<dbReference type="STRING" id="990121.A0A0V0ZH55"/>
<dbReference type="SUPFAM" id="SSF57501">
    <property type="entry name" value="Cystine-knot cytokines"/>
    <property type="match status" value="1"/>
</dbReference>
<dbReference type="Gene3D" id="2.10.90.10">
    <property type="entry name" value="Cystine-knot cytokines"/>
    <property type="match status" value="1"/>
</dbReference>
<accession>A0A0V0ZH55</accession>
<dbReference type="EMBL" id="JYDQ01000189">
    <property type="protein sequence ID" value="KRY11635.1"/>
    <property type="molecule type" value="Genomic_DNA"/>
</dbReference>
<gene>
    <name evidence="2" type="primary">trk</name>
    <name evidence="2" type="ORF">T12_13437</name>
</gene>
<dbReference type="InterPro" id="IPR029034">
    <property type="entry name" value="Cystine-knot_cytokine"/>
</dbReference>
<proteinExistence type="predicted"/>